<proteinExistence type="predicted"/>
<keyword evidence="2" id="KW-0472">Membrane</keyword>
<feature type="transmembrane region" description="Helical" evidence="2">
    <location>
        <begin position="530"/>
        <end position="550"/>
    </location>
</feature>
<feature type="transmembrane region" description="Helical" evidence="2">
    <location>
        <begin position="662"/>
        <end position="685"/>
    </location>
</feature>
<sequence>MPQKQQEIGRPNADKADSLGEEQFEVSRQVVGWCPKALDGGYGWVVVLGSFMIHVFADGFVYSFGVIAESLIGEFNATNTEASTILSLLTGLMLATGPLASAICNRIGCRVTTIVGALIASVGCAASYFATSMTFLVLSVGIVMGTGFGLMYCPAMVIVTMYFEKYRALATGVTVCGAGVGTFVFSKLISILIVHFDWRSVFLIYAAVVLLCVPCGALYRPIEFVPIYEGEGEEEEEEHGMTDNAKEMTKEENDGETDGQQQYKADDELSIPADTLTTVHPSDHGLVPPSQPLRPARSHQLISKVSMINGISPGIGSAERGGAHGTDDGSGGGLGQRFFSIGDHLHVAGRRGGGVSVSTGYLNFKDVFYSGSITELPEYKEQRFRFRSVSSLSHGSSSAVGGSAIRPASAAIGGGQPSLVQPPVTVHTDRIEEERDEEMELETELGDGGAAGTERRKTSSEGQQTVGPSTASGRAIEIWRTINRMLDLSLLTVPVFLLFGFSNFFTSIGFNAPPMFMPMNAEIVLGWDKIDASTTVSAYGLANTLGRIAFGLICDNALPFRWGKDKARNRLWIYNLTLAFCGIISCLVFMLTSFYSFIAYCFLFGFTISSYVCLTTVVLVDMIGIDRLTNGFGLLLFIQGIATFVGPPLAGKLFDLTNRYDWTFAFCGVCLFVSGVMLFVVPWFATNASASKNRRKENGAVKAKVQQKGEAQELIVRSDSPQHKKYEAV</sequence>
<feature type="region of interest" description="Disordered" evidence="1">
    <location>
        <begin position="275"/>
        <end position="295"/>
    </location>
</feature>
<dbReference type="Pfam" id="PF07690">
    <property type="entry name" value="MFS_1"/>
    <property type="match status" value="2"/>
</dbReference>
<feature type="transmembrane region" description="Helical" evidence="2">
    <location>
        <begin position="175"/>
        <end position="196"/>
    </location>
</feature>
<protein>
    <recommendedName>
        <fullName evidence="5">Major facilitator superfamily (MFS) profile domain-containing protein</fullName>
    </recommendedName>
</protein>
<keyword evidence="2" id="KW-1133">Transmembrane helix</keyword>
<feature type="transmembrane region" description="Helical" evidence="2">
    <location>
        <begin position="42"/>
        <end position="65"/>
    </location>
</feature>
<name>A0ABD2IRI9_9BILA</name>
<feature type="transmembrane region" description="Helical" evidence="2">
    <location>
        <begin position="111"/>
        <end position="130"/>
    </location>
</feature>
<dbReference type="FunFam" id="1.20.1250.20:FF:000664">
    <property type="entry name" value="MonoCarboxylate Transporter family"/>
    <property type="match status" value="1"/>
</dbReference>
<dbReference type="EMBL" id="JBICBT010001126">
    <property type="protein sequence ID" value="KAL3081921.1"/>
    <property type="molecule type" value="Genomic_DNA"/>
</dbReference>
<reference evidence="3 4" key="1">
    <citation type="submission" date="2024-10" db="EMBL/GenBank/DDBJ databases">
        <authorList>
            <person name="Kim D."/>
        </authorList>
    </citation>
    <scope>NUCLEOTIDE SEQUENCE [LARGE SCALE GENOMIC DNA]</scope>
    <source>
        <strain evidence="3">BH-2024</strain>
    </source>
</reference>
<feature type="transmembrane region" description="Helical" evidence="2">
    <location>
        <begin position="85"/>
        <end position="104"/>
    </location>
</feature>
<feature type="transmembrane region" description="Helical" evidence="2">
    <location>
        <begin position="597"/>
        <end position="620"/>
    </location>
</feature>
<evidence type="ECO:0000313" key="4">
    <source>
        <dbReference type="Proteomes" id="UP001620626"/>
    </source>
</evidence>
<accession>A0ABD2IRI9</accession>
<feature type="region of interest" description="Disordered" evidence="1">
    <location>
        <begin position="433"/>
        <end position="470"/>
    </location>
</feature>
<dbReference type="PANTHER" id="PTHR11360">
    <property type="entry name" value="MONOCARBOXYLATE TRANSPORTER"/>
    <property type="match status" value="1"/>
</dbReference>
<feature type="transmembrane region" description="Helical" evidence="2">
    <location>
        <begin position="136"/>
        <end position="163"/>
    </location>
</feature>
<dbReference type="InterPro" id="IPR036259">
    <property type="entry name" value="MFS_trans_sf"/>
</dbReference>
<feature type="compositionally biased region" description="Acidic residues" evidence="1">
    <location>
        <begin position="434"/>
        <end position="445"/>
    </location>
</feature>
<gene>
    <name evidence="3" type="ORF">niasHT_037099</name>
</gene>
<keyword evidence="2" id="KW-0812">Transmembrane</keyword>
<feature type="transmembrane region" description="Helical" evidence="2">
    <location>
        <begin position="202"/>
        <end position="219"/>
    </location>
</feature>
<evidence type="ECO:0000256" key="1">
    <source>
        <dbReference type="SAM" id="MobiDB-lite"/>
    </source>
</evidence>
<keyword evidence="4" id="KW-1185">Reference proteome</keyword>
<organism evidence="3 4">
    <name type="scientific">Heterodera trifolii</name>
    <dbReference type="NCBI Taxonomy" id="157864"/>
    <lineage>
        <taxon>Eukaryota</taxon>
        <taxon>Metazoa</taxon>
        <taxon>Ecdysozoa</taxon>
        <taxon>Nematoda</taxon>
        <taxon>Chromadorea</taxon>
        <taxon>Rhabditida</taxon>
        <taxon>Tylenchina</taxon>
        <taxon>Tylenchomorpha</taxon>
        <taxon>Tylenchoidea</taxon>
        <taxon>Heteroderidae</taxon>
        <taxon>Heteroderinae</taxon>
        <taxon>Heterodera</taxon>
    </lineage>
</organism>
<evidence type="ECO:0000256" key="2">
    <source>
        <dbReference type="SAM" id="Phobius"/>
    </source>
</evidence>
<feature type="transmembrane region" description="Helical" evidence="2">
    <location>
        <begin position="632"/>
        <end position="650"/>
    </location>
</feature>
<feature type="compositionally biased region" description="Polar residues" evidence="1">
    <location>
        <begin position="460"/>
        <end position="470"/>
    </location>
</feature>
<feature type="transmembrane region" description="Helical" evidence="2">
    <location>
        <begin position="488"/>
        <end position="510"/>
    </location>
</feature>
<comment type="caution">
    <text evidence="3">The sequence shown here is derived from an EMBL/GenBank/DDBJ whole genome shotgun (WGS) entry which is preliminary data.</text>
</comment>
<dbReference type="PANTHER" id="PTHR11360:SF284">
    <property type="entry name" value="EG:103B4.3 PROTEIN-RELATED"/>
    <property type="match status" value="1"/>
</dbReference>
<feature type="transmembrane region" description="Helical" evidence="2">
    <location>
        <begin position="571"/>
        <end position="591"/>
    </location>
</feature>
<evidence type="ECO:0000313" key="3">
    <source>
        <dbReference type="EMBL" id="KAL3081921.1"/>
    </source>
</evidence>
<dbReference type="Gene3D" id="1.20.1250.20">
    <property type="entry name" value="MFS general substrate transporter like domains"/>
    <property type="match status" value="2"/>
</dbReference>
<dbReference type="AlphaFoldDB" id="A0ABD2IRI9"/>
<dbReference type="SUPFAM" id="SSF103473">
    <property type="entry name" value="MFS general substrate transporter"/>
    <property type="match status" value="1"/>
</dbReference>
<evidence type="ECO:0008006" key="5">
    <source>
        <dbReference type="Google" id="ProtNLM"/>
    </source>
</evidence>
<dbReference type="InterPro" id="IPR050327">
    <property type="entry name" value="Proton-linked_MCT"/>
</dbReference>
<dbReference type="Proteomes" id="UP001620626">
    <property type="component" value="Unassembled WGS sequence"/>
</dbReference>
<dbReference type="InterPro" id="IPR011701">
    <property type="entry name" value="MFS"/>
</dbReference>